<reference evidence="14 15" key="1">
    <citation type="journal article" date="2019" name="BMC Genomics">
        <title>New insights from Opisthorchis felineus genome: update on genomics of the epidemiologically important liver flukes.</title>
        <authorList>
            <person name="Ershov N.I."/>
            <person name="Mordvinov V.A."/>
            <person name="Prokhortchouk E.B."/>
            <person name="Pakharukova M.Y."/>
            <person name="Gunbin K.V."/>
            <person name="Ustyantsev K."/>
            <person name="Genaev M.A."/>
            <person name="Blinov A.G."/>
            <person name="Mazur A."/>
            <person name="Boulygina E."/>
            <person name="Tsygankova S."/>
            <person name="Khrameeva E."/>
            <person name="Chekanov N."/>
            <person name="Fan G."/>
            <person name="Xiao A."/>
            <person name="Zhang H."/>
            <person name="Xu X."/>
            <person name="Yang H."/>
            <person name="Solovyev V."/>
            <person name="Lee S.M."/>
            <person name="Liu X."/>
            <person name="Afonnikov D.A."/>
            <person name="Skryabin K.G."/>
        </authorList>
    </citation>
    <scope>NUCLEOTIDE SEQUENCE [LARGE SCALE GENOMIC DNA]</scope>
    <source>
        <strain evidence="14">AK-0245</strain>
        <tissue evidence="14">Whole organism</tissue>
    </source>
</reference>
<dbReference type="GO" id="GO:0004222">
    <property type="term" value="F:metalloendopeptidase activity"/>
    <property type="evidence" value="ECO:0007669"/>
    <property type="project" value="InterPro"/>
</dbReference>
<feature type="compositionally biased region" description="Basic and acidic residues" evidence="8">
    <location>
        <begin position="1467"/>
        <end position="1477"/>
    </location>
</feature>
<feature type="compositionally biased region" description="Basic residues" evidence="8">
    <location>
        <begin position="998"/>
        <end position="1009"/>
    </location>
</feature>
<feature type="compositionally biased region" description="Polar residues" evidence="8">
    <location>
        <begin position="1789"/>
        <end position="1798"/>
    </location>
</feature>
<comment type="caution">
    <text evidence="14">The sequence shown here is derived from an EMBL/GenBank/DDBJ whole genome shotgun (WGS) entry which is preliminary data.</text>
</comment>
<keyword evidence="7" id="KW-0245">EGF-like domain</keyword>
<evidence type="ECO:0000313" key="14">
    <source>
        <dbReference type="EMBL" id="TGZ70462.1"/>
    </source>
</evidence>
<dbReference type="Gene3D" id="4.10.70.10">
    <property type="entry name" value="Disintegrin domain"/>
    <property type="match status" value="1"/>
</dbReference>
<feature type="region of interest" description="Disordered" evidence="8">
    <location>
        <begin position="1778"/>
        <end position="1798"/>
    </location>
</feature>
<evidence type="ECO:0000256" key="1">
    <source>
        <dbReference type="ARBA" id="ARBA00004167"/>
    </source>
</evidence>
<evidence type="ECO:0000256" key="4">
    <source>
        <dbReference type="ARBA" id="ARBA00023136"/>
    </source>
</evidence>
<dbReference type="Gene3D" id="3.40.390.10">
    <property type="entry name" value="Collagenase (Catalytic Domain)"/>
    <property type="match status" value="1"/>
</dbReference>
<feature type="disulfide bond" evidence="6">
    <location>
        <begin position="561"/>
        <end position="581"/>
    </location>
</feature>
<keyword evidence="4 9" id="KW-0472">Membrane</keyword>
<evidence type="ECO:0000313" key="15">
    <source>
        <dbReference type="Proteomes" id="UP000308267"/>
    </source>
</evidence>
<feature type="compositionally biased region" description="Basic residues" evidence="8">
    <location>
        <begin position="1478"/>
        <end position="1496"/>
    </location>
</feature>
<dbReference type="InterPro" id="IPR001762">
    <property type="entry name" value="Disintegrin_dom"/>
</dbReference>
<evidence type="ECO:0000256" key="6">
    <source>
        <dbReference type="PROSITE-ProRule" id="PRU00068"/>
    </source>
</evidence>
<feature type="region of interest" description="Disordered" evidence="8">
    <location>
        <begin position="2004"/>
        <end position="2029"/>
    </location>
</feature>
<evidence type="ECO:0008006" key="16">
    <source>
        <dbReference type="Google" id="ProtNLM"/>
    </source>
</evidence>
<evidence type="ECO:0000256" key="7">
    <source>
        <dbReference type="PROSITE-ProRule" id="PRU00076"/>
    </source>
</evidence>
<name>A0A4S2M2K0_OPIFE</name>
<dbReference type="OrthoDB" id="5951731at2759"/>
<feature type="chain" id="PRO_5020204416" description="Disintegrin domain-containing protein" evidence="10">
    <location>
        <begin position="21"/>
        <end position="2261"/>
    </location>
</feature>
<feature type="domain" description="EGF-like" evidence="11">
    <location>
        <begin position="762"/>
        <end position="796"/>
    </location>
</feature>
<dbReference type="PROSITE" id="PS50214">
    <property type="entry name" value="DISINTEGRIN_2"/>
    <property type="match status" value="1"/>
</dbReference>
<evidence type="ECO:0000259" key="12">
    <source>
        <dbReference type="PROSITE" id="PS50214"/>
    </source>
</evidence>
<accession>A0A4S2M2K0</accession>
<comment type="caution">
    <text evidence="7">Lacks conserved residue(s) required for the propagation of feature annotation.</text>
</comment>
<evidence type="ECO:0000259" key="11">
    <source>
        <dbReference type="PROSITE" id="PS50026"/>
    </source>
</evidence>
<dbReference type="PANTHER" id="PTHR11905:SF248">
    <property type="entry name" value="DISINTEGRIN AND METALLOPROTEINASE DOMAIN-CONTAINING PROTEIN UNC-71"/>
    <property type="match status" value="1"/>
</dbReference>
<dbReference type="InterPro" id="IPR000742">
    <property type="entry name" value="EGF"/>
</dbReference>
<dbReference type="SMART" id="SM00608">
    <property type="entry name" value="ACR"/>
    <property type="match status" value="1"/>
</dbReference>
<dbReference type="PROSITE" id="PS01186">
    <property type="entry name" value="EGF_2"/>
    <property type="match status" value="1"/>
</dbReference>
<dbReference type="PROSITE" id="PS50215">
    <property type="entry name" value="ADAM_MEPRO"/>
    <property type="match status" value="1"/>
</dbReference>
<feature type="compositionally biased region" description="Basic residues" evidence="8">
    <location>
        <begin position="1293"/>
        <end position="1309"/>
    </location>
</feature>
<dbReference type="InterPro" id="IPR036436">
    <property type="entry name" value="Disintegrin_dom_sf"/>
</dbReference>
<feature type="signal peptide" evidence="10">
    <location>
        <begin position="1"/>
        <end position="20"/>
    </location>
</feature>
<dbReference type="Pfam" id="PF08516">
    <property type="entry name" value="ADAM_CR"/>
    <property type="match status" value="1"/>
</dbReference>
<feature type="domain" description="Disintegrin" evidence="12">
    <location>
        <begin position="499"/>
        <end position="589"/>
    </location>
</feature>
<feature type="compositionally biased region" description="Basic and acidic residues" evidence="8">
    <location>
        <begin position="1422"/>
        <end position="1436"/>
    </location>
</feature>
<evidence type="ECO:0000259" key="13">
    <source>
        <dbReference type="PROSITE" id="PS50215"/>
    </source>
</evidence>
<evidence type="ECO:0000256" key="10">
    <source>
        <dbReference type="SAM" id="SignalP"/>
    </source>
</evidence>
<dbReference type="InterPro" id="IPR006586">
    <property type="entry name" value="ADAM_Cys-rich"/>
</dbReference>
<feature type="disulfide bond" evidence="7">
    <location>
        <begin position="786"/>
        <end position="795"/>
    </location>
</feature>
<feature type="compositionally biased region" description="Basic residues" evidence="8">
    <location>
        <begin position="1437"/>
        <end position="1446"/>
    </location>
</feature>
<dbReference type="PROSITE" id="PS00427">
    <property type="entry name" value="DISINTEGRIN_1"/>
    <property type="match status" value="1"/>
</dbReference>
<keyword evidence="3 9" id="KW-1133">Transmembrane helix</keyword>
<dbReference type="Proteomes" id="UP000308267">
    <property type="component" value="Unassembled WGS sequence"/>
</dbReference>
<feature type="region of interest" description="Disordered" evidence="8">
    <location>
        <begin position="1259"/>
        <end position="1329"/>
    </location>
</feature>
<organism evidence="14 15">
    <name type="scientific">Opisthorchis felineus</name>
    <dbReference type="NCBI Taxonomy" id="147828"/>
    <lineage>
        <taxon>Eukaryota</taxon>
        <taxon>Metazoa</taxon>
        <taxon>Spiralia</taxon>
        <taxon>Lophotrochozoa</taxon>
        <taxon>Platyhelminthes</taxon>
        <taxon>Trematoda</taxon>
        <taxon>Digenea</taxon>
        <taxon>Opisthorchiida</taxon>
        <taxon>Opisthorchiata</taxon>
        <taxon>Opisthorchiidae</taxon>
        <taxon>Opisthorchis</taxon>
    </lineage>
</organism>
<feature type="region of interest" description="Disordered" evidence="8">
    <location>
        <begin position="1216"/>
        <end position="1238"/>
    </location>
</feature>
<evidence type="ECO:0000256" key="2">
    <source>
        <dbReference type="ARBA" id="ARBA00022692"/>
    </source>
</evidence>
<dbReference type="PRINTS" id="PR00289">
    <property type="entry name" value="DISINTEGRIN"/>
</dbReference>
<evidence type="ECO:0000256" key="5">
    <source>
        <dbReference type="ARBA" id="ARBA00023157"/>
    </source>
</evidence>
<feature type="compositionally biased region" description="Low complexity" evidence="8">
    <location>
        <begin position="1723"/>
        <end position="1737"/>
    </location>
</feature>
<keyword evidence="15" id="KW-1185">Reference proteome</keyword>
<dbReference type="InterPro" id="IPR024079">
    <property type="entry name" value="MetalloPept_cat_dom_sf"/>
</dbReference>
<feature type="domain" description="Peptidase M12B" evidence="13">
    <location>
        <begin position="265"/>
        <end position="509"/>
    </location>
</feature>
<feature type="compositionally biased region" description="Polar residues" evidence="8">
    <location>
        <begin position="2213"/>
        <end position="2225"/>
    </location>
</feature>
<feature type="compositionally biased region" description="Basic and acidic residues" evidence="8">
    <location>
        <begin position="1447"/>
        <end position="1458"/>
    </location>
</feature>
<evidence type="ECO:0000256" key="3">
    <source>
        <dbReference type="ARBA" id="ARBA00022989"/>
    </source>
</evidence>
<proteinExistence type="predicted"/>
<dbReference type="EMBL" id="SJOL01005348">
    <property type="protein sequence ID" value="TGZ70462.1"/>
    <property type="molecule type" value="Genomic_DNA"/>
</dbReference>
<sequence>MFGKWARFLMLFLGSTSVSYQLGGSTMLDGPNVDQVDSTDDFLTDATLRGCECWRWPDCISNCTVTPILQTQMSADHLLLASLPRPFVLMFPYQDRKSRSKYGTSTAGRRGTYFMSTKFWIQLPNRQHVQLKIQKSSIFGPPNSYSTLYYQRDKHGQVFPFASNKLDHCFYNGTVRQSLNEPDLESYVAVDTCHGLRGLIVVEKETFGILPLQCSSCQPGLMPHVAFPQVPSPIDRNIPLPVFWQPTEVMSHTSRRFKKLGEHIYPVRLAVILDHQLFVTFDRKLEGCIHYIGAIINQATKSFQETPVELKLVHSEIWNLENRISLNSSIKVTLNNLANYSSRHSRRRPPGNGATSIFAGSDQNHNSVLRLHRRATSSTVSDVAAPSLGSHDIEVLLTTTQFTEAVEYLAVPDSICTPRALTVIQVNTSETVYHISRLLTLAVAEVLGLKLFPCPDYYRCNSDDLLSKGDKGRVRLALLTGMSDCLIATSVQEALHLRVDTCGNGELDRGEECDLGPGLTTSLNHSMPCCNPNTCLADIGAVCTHGTCCNRCEFVARGTPCRVARDQCDLPEFCTGKQPNCPTDLYLENGSPCKTQPSGFPSVKQQPHQLQRSTVDEANALCYHGRCPTRESQCQSIWGPDAIKAADYCFVLHNTRTAGACGIHGENCKLEHAMCGLLHCQGGQPRPVSEEAQAGQPFLTYTEHEGKQFECKHLSHVSTVRFVPEGAACATNQYCFHQQCVSPNVALRSQCPVAPVTRHLDDGRIVVENVTCSNHGLCTNAGFCLCHPGWTDSVCHVPDTTGSSSAKSNFQSASSVLHSNLHPEQDLVALIWVYREAVSRSGAVADSTSGGLSNSNKTQMNTIYLVAILGSVVGGVFICLAIFMLVYRRRGRAGFPRKATKSRCCFWSQEPHNMGTSDNKRNGSLRLYSTTGDGRALQYAALSPTAGRSSHDEPGRSGGLDRSYLSRWTRHERQSSPSGRFSRRHGGRRVAPTENHREHRRSGRRRRKHCDREDNQCGERSRCSRRSGKHSDGSLGPGRGRLIESGITNHSDTELACRQQLSTEFENNSIDRSIKFGSMPSYKEDKLKQTKRPLDDGLTGRVERPEATTAAPLLVHVAVPMTTMNPSEDFLPADPCTTLNDFASLRPRGISSFPASCASGPTSTMAPPPLFSHSLSAFGHSDVTAPYTWSTSTSVLVQQSSVCSTAALVESGRAGVASAAPVASKCTVPPAAPKDTENMDETQFSIIMENSWRQPEKGILKNKNEGGVPNSTGGNSSRVRKSSDRARRQDERHHRRHRRHQHHHSKRSRSRDTSDRDHPSEDDCGTSRGSLCSECSYCMCERDEQQGTDRCHSLPANDQHRVRERNLNSLDVNSQHSDSSSGSSHSSSSSFSALDTNLDLLSSSSSTTSTCSTALEVGPDGARIRRTDDPVSERHQRSSGRKFLTRARREQYRIRLSSDGDPGQCEPRPRSTRDRRECRHHRHYGRHGKCHNHRRPCHHRDSEIEVATTSSCGVSSSSGTVGALESLGSSSSTNPNSSVGLSGGSSSSSGMISATGRHFHRCHRLVRARKNTDDDATSGSRRSSPVHTVPTILCNAGQQTDELSLLRASGLAIIPKQGDLNRLTSNRTSIRETEESDAEWEEVECSESACEECQAAANQTVGADQHQTPPLEQPVPVSQRFPVTNGHISMSNELSSGHTNPAYMQSFRQNGEANMSNPSLAYQQQSTASSSLGSSKNSRMGTPAMIFAAQPTAFLNASSHSPHSSSLAVGNLKTGVTNQAASSSSSSSMAGQPSPFQRITQNLSSKPVTSEELAGQHSETEVDAHLHQAAANGRPSGAFFTSIPQNPLIPNALQPFKQVSPASTASYTVIPTAYLQRPNPGFAFREGLPILESTKSSKRPAPHAGQNYAAGLTPVHRTSANPISHHVASLDAVSTDHRDAYYQHPYEEVATDDYAETPSSGRPGMHHVQHIYHQHGIPSDPIDVNGCVYTKGDEDEDEERLSLDEGCSNANGIGSPASLPGRYDPITQQHASSNYPRVHDSRLIRPIQQHQTQWFDGFRNTDASFPVPASSRVPTMTQFPGVDSNSVGITKTSTLSDLDDAGSEFSISAFRRDDIRIPCHQPRTAIGIGTLHDLAKPHAKLHSSALTPGSADFGVDVRSNDGTCDESDASSLPEAGCDLVQLAQLDVSGRLNPLLSGLARQQPTARTWVPPTASGNIQPCATGASNIHDGPVRSSFQPYLSRENTQNTSIGCRADSQPPEG</sequence>
<feature type="compositionally biased region" description="Low complexity" evidence="8">
    <location>
        <begin position="1374"/>
        <end position="1415"/>
    </location>
</feature>
<dbReference type="SMART" id="SM00050">
    <property type="entry name" value="DISIN"/>
    <property type="match status" value="1"/>
</dbReference>
<feature type="compositionally biased region" description="Basic and acidic residues" evidence="8">
    <location>
        <begin position="1281"/>
        <end position="1292"/>
    </location>
</feature>
<dbReference type="PROSITE" id="PS50026">
    <property type="entry name" value="EGF_3"/>
    <property type="match status" value="1"/>
</dbReference>
<dbReference type="SUPFAM" id="SSF55486">
    <property type="entry name" value="Metalloproteases ('zincins'), catalytic domain"/>
    <property type="match status" value="1"/>
</dbReference>
<feature type="compositionally biased region" description="Polar residues" evidence="8">
    <location>
        <begin position="1712"/>
        <end position="1722"/>
    </location>
</feature>
<dbReference type="STRING" id="147828.A0A4S2M2K0"/>
<feature type="compositionally biased region" description="Basic and acidic residues" evidence="8">
    <location>
        <begin position="1010"/>
        <end position="1022"/>
    </location>
</feature>
<gene>
    <name evidence="14" type="ORF">CRM22_003181</name>
</gene>
<feature type="region of interest" description="Disordered" evidence="8">
    <location>
        <begin position="1712"/>
        <end position="1737"/>
    </location>
</feature>
<evidence type="ECO:0000256" key="8">
    <source>
        <dbReference type="SAM" id="MobiDB-lite"/>
    </source>
</evidence>
<feature type="transmembrane region" description="Helical" evidence="9">
    <location>
        <begin position="863"/>
        <end position="887"/>
    </location>
</feature>
<feature type="region of interest" description="Disordered" evidence="8">
    <location>
        <begin position="2207"/>
        <end position="2261"/>
    </location>
</feature>
<dbReference type="GO" id="GO:0016020">
    <property type="term" value="C:membrane"/>
    <property type="evidence" value="ECO:0007669"/>
    <property type="project" value="UniProtKB-SubCell"/>
</dbReference>
<dbReference type="Pfam" id="PF01421">
    <property type="entry name" value="Reprolysin"/>
    <property type="match status" value="1"/>
</dbReference>
<keyword evidence="2 9" id="KW-0812">Transmembrane</keyword>
<feature type="compositionally biased region" description="Basic residues" evidence="8">
    <location>
        <begin position="1557"/>
        <end position="1569"/>
    </location>
</feature>
<keyword evidence="5 7" id="KW-1015">Disulfide bond</keyword>
<dbReference type="PANTHER" id="PTHR11905">
    <property type="entry name" value="ADAM A DISINTEGRIN AND METALLOPROTEASE DOMAIN"/>
    <property type="match status" value="1"/>
</dbReference>
<dbReference type="GO" id="GO:0006509">
    <property type="term" value="P:membrane protein ectodomain proteolysis"/>
    <property type="evidence" value="ECO:0007669"/>
    <property type="project" value="TreeGrafter"/>
</dbReference>
<feature type="compositionally biased region" description="Low complexity" evidence="8">
    <location>
        <begin position="1509"/>
        <end position="1550"/>
    </location>
</feature>
<feature type="compositionally biased region" description="Polar residues" evidence="8">
    <location>
        <begin position="2234"/>
        <end position="2250"/>
    </location>
</feature>
<feature type="compositionally biased region" description="Polar residues" evidence="8">
    <location>
        <begin position="1577"/>
        <end position="1586"/>
    </location>
</feature>
<keyword evidence="10" id="KW-0732">Signal</keyword>
<dbReference type="SUPFAM" id="SSF57552">
    <property type="entry name" value="Blood coagulation inhibitor (disintegrin)"/>
    <property type="match status" value="1"/>
</dbReference>
<feature type="region of interest" description="Disordered" evidence="8">
    <location>
        <begin position="1509"/>
        <end position="1588"/>
    </location>
</feature>
<feature type="region of interest" description="Disordered" evidence="8">
    <location>
        <begin position="943"/>
        <end position="1046"/>
    </location>
</feature>
<protein>
    <recommendedName>
        <fullName evidence="16">Disintegrin domain-containing protein</fullName>
    </recommendedName>
</protein>
<feature type="compositionally biased region" description="Basic and acidic residues" evidence="8">
    <location>
        <begin position="1310"/>
        <end position="1321"/>
    </location>
</feature>
<comment type="subcellular location">
    <subcellularLocation>
        <location evidence="1">Membrane</location>
        <topology evidence="1">Single-pass membrane protein</topology>
    </subcellularLocation>
</comment>
<evidence type="ECO:0000256" key="9">
    <source>
        <dbReference type="SAM" id="Phobius"/>
    </source>
</evidence>
<dbReference type="Pfam" id="PF00200">
    <property type="entry name" value="Disintegrin"/>
    <property type="match status" value="1"/>
</dbReference>
<dbReference type="InterPro" id="IPR001590">
    <property type="entry name" value="Peptidase_M12B"/>
</dbReference>
<feature type="region of interest" description="Disordered" evidence="8">
    <location>
        <begin position="1370"/>
        <end position="1496"/>
    </location>
</feature>
<dbReference type="InterPro" id="IPR018358">
    <property type="entry name" value="Disintegrin_CS"/>
</dbReference>